<reference evidence="1" key="1">
    <citation type="submission" date="2021-01" db="EMBL/GenBank/DDBJ databases">
        <title>Marivirga aurantiaca sp. nov., isolated from intertidal surface sediments.</title>
        <authorList>
            <person name="Zhang M."/>
        </authorList>
    </citation>
    <scope>NUCLEOTIDE SEQUENCE</scope>
    <source>
        <strain evidence="1">S37H4</strain>
    </source>
</reference>
<dbReference type="EMBL" id="JAEQBW010000002">
    <property type="protein sequence ID" value="MBK6264775.1"/>
    <property type="molecule type" value="Genomic_DNA"/>
</dbReference>
<dbReference type="Proteomes" id="UP000611723">
    <property type="component" value="Unassembled WGS sequence"/>
</dbReference>
<dbReference type="AlphaFoldDB" id="A0A935C780"/>
<name>A0A935C780_9BACT</name>
<sequence length="104" mass="11630">MAWSNLKKISTLSILSKEAGQSRENQAFDKCHELVDSWKRIDNHLGEAGELVRKNSDALKQVDEAIKEGLDATDAIEDAAQTLGKTPPMAHACRVCHFDFKKYD</sequence>
<protein>
    <submittedName>
        <fullName evidence="1">Uncharacterized protein</fullName>
    </submittedName>
</protein>
<dbReference type="RefSeq" id="WP_201430443.1">
    <property type="nucleotide sequence ID" value="NZ_JAEQBW010000002.1"/>
</dbReference>
<accession>A0A935C780</accession>
<evidence type="ECO:0000313" key="2">
    <source>
        <dbReference type="Proteomes" id="UP000611723"/>
    </source>
</evidence>
<keyword evidence="2" id="KW-1185">Reference proteome</keyword>
<evidence type="ECO:0000313" key="1">
    <source>
        <dbReference type="EMBL" id="MBK6264775.1"/>
    </source>
</evidence>
<comment type="caution">
    <text evidence="1">The sequence shown here is derived from an EMBL/GenBank/DDBJ whole genome shotgun (WGS) entry which is preliminary data.</text>
</comment>
<proteinExistence type="predicted"/>
<organism evidence="1 2">
    <name type="scientific">Marivirga aurantiaca</name>
    <dbReference type="NCBI Taxonomy" id="2802615"/>
    <lineage>
        <taxon>Bacteria</taxon>
        <taxon>Pseudomonadati</taxon>
        <taxon>Bacteroidota</taxon>
        <taxon>Cytophagia</taxon>
        <taxon>Cytophagales</taxon>
        <taxon>Marivirgaceae</taxon>
        <taxon>Marivirga</taxon>
    </lineage>
</organism>
<gene>
    <name evidence="1" type="ORF">JKA74_06985</name>
</gene>